<keyword evidence="1" id="KW-0812">Transmembrane</keyword>
<evidence type="ECO:0000313" key="2">
    <source>
        <dbReference type="EMBL" id="TWD82781.1"/>
    </source>
</evidence>
<reference evidence="2 3" key="1">
    <citation type="submission" date="2019-06" db="EMBL/GenBank/DDBJ databases">
        <title>Sequencing the genomes of 1000 actinobacteria strains.</title>
        <authorList>
            <person name="Klenk H.-P."/>
        </authorList>
    </citation>
    <scope>NUCLEOTIDE SEQUENCE [LARGE SCALE GENOMIC DNA]</scope>
    <source>
        <strain evidence="2 3">DSM 24683</strain>
    </source>
</reference>
<dbReference type="RefSeq" id="WP_145808617.1">
    <property type="nucleotide sequence ID" value="NZ_VIVK01000001.1"/>
</dbReference>
<comment type="caution">
    <text evidence="2">The sequence shown here is derived from an EMBL/GenBank/DDBJ whole genome shotgun (WGS) entry which is preliminary data.</text>
</comment>
<dbReference type="AlphaFoldDB" id="A0A561BVD8"/>
<dbReference type="Proteomes" id="UP000318380">
    <property type="component" value="Unassembled WGS sequence"/>
</dbReference>
<proteinExistence type="predicted"/>
<evidence type="ECO:0000256" key="1">
    <source>
        <dbReference type="SAM" id="Phobius"/>
    </source>
</evidence>
<sequence>MIPAVVSMVLLAGVCWVFRIAFVTLLPAERLPQTLRSALEHLAPAVLASMIAVEILGFFRHTSSGDAVEVAAAIVIIAAVARLTRSLWLVSVVGLGLVAVLDLILA</sequence>
<evidence type="ECO:0000313" key="3">
    <source>
        <dbReference type="Proteomes" id="UP000318380"/>
    </source>
</evidence>
<name>A0A561BVD8_9ACTN</name>
<gene>
    <name evidence="2" type="ORF">FB561_3924</name>
</gene>
<feature type="transmembrane region" description="Helical" evidence="1">
    <location>
        <begin position="6"/>
        <end position="26"/>
    </location>
</feature>
<accession>A0A561BVD8</accession>
<protein>
    <submittedName>
        <fullName evidence="2">Branched-subunit amino acid transport protein AzlD</fullName>
    </submittedName>
</protein>
<keyword evidence="1" id="KW-1133">Transmembrane helix</keyword>
<dbReference type="Pfam" id="PF05437">
    <property type="entry name" value="AzlD"/>
    <property type="match status" value="1"/>
</dbReference>
<dbReference type="EMBL" id="VIVK01000001">
    <property type="protein sequence ID" value="TWD82781.1"/>
    <property type="molecule type" value="Genomic_DNA"/>
</dbReference>
<dbReference type="InterPro" id="IPR008407">
    <property type="entry name" value="Brnchd-chn_aa_trnsp_AzlD"/>
</dbReference>
<dbReference type="OrthoDB" id="3831149at2"/>
<feature type="transmembrane region" description="Helical" evidence="1">
    <location>
        <begin position="88"/>
        <end position="105"/>
    </location>
</feature>
<organism evidence="2 3">
    <name type="scientific">Kribbella amoyensis</name>
    <dbReference type="NCBI Taxonomy" id="996641"/>
    <lineage>
        <taxon>Bacteria</taxon>
        <taxon>Bacillati</taxon>
        <taxon>Actinomycetota</taxon>
        <taxon>Actinomycetes</taxon>
        <taxon>Propionibacteriales</taxon>
        <taxon>Kribbellaceae</taxon>
        <taxon>Kribbella</taxon>
    </lineage>
</organism>
<keyword evidence="3" id="KW-1185">Reference proteome</keyword>
<keyword evidence="1" id="KW-0472">Membrane</keyword>